<comment type="caution">
    <text evidence="6">The sequence shown here is derived from an EMBL/GenBank/DDBJ whole genome shotgun (WGS) entry which is preliminary data.</text>
</comment>
<feature type="compositionally biased region" description="Polar residues" evidence="4">
    <location>
        <begin position="44"/>
        <end position="59"/>
    </location>
</feature>
<feature type="compositionally biased region" description="Low complexity" evidence="4">
    <location>
        <begin position="134"/>
        <end position="148"/>
    </location>
</feature>
<protein>
    <recommendedName>
        <fullName evidence="5">NOT2/NOT3/NOT5 C-terminal domain-containing protein</fullName>
    </recommendedName>
</protein>
<dbReference type="GO" id="GO:0030015">
    <property type="term" value="C:CCR4-NOT core complex"/>
    <property type="evidence" value="ECO:0007669"/>
    <property type="project" value="InterPro"/>
</dbReference>
<keyword evidence="2" id="KW-0805">Transcription regulation</keyword>
<name>A0A8S1EDK4_9PELO</name>
<evidence type="ECO:0000256" key="1">
    <source>
        <dbReference type="ARBA" id="ARBA00007682"/>
    </source>
</evidence>
<dbReference type="Pfam" id="PF04153">
    <property type="entry name" value="NOT2_3_5_C"/>
    <property type="match status" value="1"/>
</dbReference>
<dbReference type="AlphaFoldDB" id="A0A8S1EDK4"/>
<proteinExistence type="inferred from homology"/>
<feature type="compositionally biased region" description="Low complexity" evidence="4">
    <location>
        <begin position="175"/>
        <end position="186"/>
    </location>
</feature>
<reference evidence="6 7" key="1">
    <citation type="submission" date="2020-04" db="EMBL/GenBank/DDBJ databases">
        <authorList>
            <person name="Laetsch R D."/>
            <person name="Stevens L."/>
            <person name="Kumar S."/>
            <person name="Blaxter L. M."/>
        </authorList>
    </citation>
    <scope>NUCLEOTIDE SEQUENCE [LARGE SCALE GENOMIC DNA]</scope>
</reference>
<dbReference type="GO" id="GO:0006355">
    <property type="term" value="P:regulation of DNA-templated transcription"/>
    <property type="evidence" value="ECO:0007669"/>
    <property type="project" value="InterPro"/>
</dbReference>
<feature type="region of interest" description="Disordered" evidence="4">
    <location>
        <begin position="534"/>
        <end position="574"/>
    </location>
</feature>
<evidence type="ECO:0000259" key="5">
    <source>
        <dbReference type="Pfam" id="PF04153"/>
    </source>
</evidence>
<organism evidence="6 7">
    <name type="scientific">Caenorhabditis bovis</name>
    <dbReference type="NCBI Taxonomy" id="2654633"/>
    <lineage>
        <taxon>Eukaryota</taxon>
        <taxon>Metazoa</taxon>
        <taxon>Ecdysozoa</taxon>
        <taxon>Nematoda</taxon>
        <taxon>Chromadorea</taxon>
        <taxon>Rhabditida</taxon>
        <taxon>Rhabditina</taxon>
        <taxon>Rhabditomorpha</taxon>
        <taxon>Rhabditoidea</taxon>
        <taxon>Rhabditidae</taxon>
        <taxon>Peloderinae</taxon>
        <taxon>Caenorhabditis</taxon>
    </lineage>
</organism>
<keyword evidence="3" id="KW-0804">Transcription</keyword>
<feature type="compositionally biased region" description="Low complexity" evidence="4">
    <location>
        <begin position="589"/>
        <end position="600"/>
    </location>
</feature>
<gene>
    <name evidence="6" type="ORF">CBOVIS_LOCUS1009</name>
</gene>
<feature type="compositionally biased region" description="Polar residues" evidence="4">
    <location>
        <begin position="538"/>
        <end position="548"/>
    </location>
</feature>
<feature type="compositionally biased region" description="Basic and acidic residues" evidence="4">
    <location>
        <begin position="156"/>
        <end position="167"/>
    </location>
</feature>
<dbReference type="InterPro" id="IPR040168">
    <property type="entry name" value="Not2/3/5"/>
</dbReference>
<dbReference type="Gene3D" id="2.30.30.1020">
    <property type="entry name" value="CCR4-NOT complex subunit 2/3/5, C-terminal domain"/>
    <property type="match status" value="1"/>
</dbReference>
<evidence type="ECO:0000313" key="6">
    <source>
        <dbReference type="EMBL" id="CAB3397624.1"/>
    </source>
</evidence>
<comment type="similarity">
    <text evidence="1">Belongs to the CNOT2/3/5 family.</text>
</comment>
<feature type="compositionally biased region" description="Low complexity" evidence="4">
    <location>
        <begin position="61"/>
        <end position="77"/>
    </location>
</feature>
<dbReference type="GO" id="GO:2000036">
    <property type="term" value="P:regulation of stem cell population maintenance"/>
    <property type="evidence" value="ECO:0007669"/>
    <property type="project" value="UniProtKB-ARBA"/>
</dbReference>
<feature type="compositionally biased region" description="Polar residues" evidence="4">
    <location>
        <begin position="119"/>
        <end position="132"/>
    </location>
</feature>
<feature type="domain" description="NOT2/NOT3/NOT5 C-terminal" evidence="5">
    <location>
        <begin position="385"/>
        <end position="467"/>
    </location>
</feature>
<feature type="compositionally biased region" description="Low complexity" evidence="4">
    <location>
        <begin position="22"/>
        <end position="37"/>
    </location>
</feature>
<feature type="compositionally biased region" description="Polar residues" evidence="4">
    <location>
        <begin position="243"/>
        <end position="257"/>
    </location>
</feature>
<evidence type="ECO:0000256" key="3">
    <source>
        <dbReference type="ARBA" id="ARBA00023163"/>
    </source>
</evidence>
<dbReference type="InterPro" id="IPR038635">
    <property type="entry name" value="CCR4-NOT_su2/3/5_C_sf"/>
</dbReference>
<dbReference type="Proteomes" id="UP000494206">
    <property type="component" value="Unassembled WGS sequence"/>
</dbReference>
<sequence length="617" mass="68456">MSTILSRLEYRALSTMARRGLRSSGSSKLSSRSRPSSVTDGDRSTASTTNEKSARSTPAMSVGRGSRPVSPSSPKKGLSSNKADPKFTITNEDFPELPVANVARNAIAKGGKKEKDSPRPQSTDLSEQSILCPSTDDSGVSSSSRGTTPQNDSDDVEPKKKTHDKQSNRKPTPSPTKDTPVKTTPKQSSRCSTANGSPKKKTGNSSLSSPCPPSFIKISKSGIKVPERRGANSKKNEAKTDTPKVNQPASDNNQTTIENGKSCRIIVNDDGEMSNIPPTMLTDQFGLAALLPIITLANRRKMNPPISEMTDEQKKIRQKEESIELLTLGIDLNNCGVPMNNSQNKPVWKNFSGVYGHDPLLPPNIDIDACDLPNVYYTASIIPGLSNLDSRVPKKLGIHELFFIFYNFPGEYWQVAVTVELVNRGWRFFKGEKVWVRKTLHDQNLMMPPNFAAAGEIEMGIFEVYDKDKARIISREMCVPSADLLAPNWEKEVHYMDKYVRDMTRNSILKKVSNEPKNTASFSIPLSTRAAFNRGAGTETSRSTQNRRLLSFVDSSPDRSPLPPELQSTQSTETARRQMYQVFLQMQQQQKHYSQQQQQQFRNSFPGGPYNPSTKHF</sequence>
<dbReference type="EMBL" id="CADEPM010000001">
    <property type="protein sequence ID" value="CAB3397624.1"/>
    <property type="molecule type" value="Genomic_DNA"/>
</dbReference>
<evidence type="ECO:0000256" key="2">
    <source>
        <dbReference type="ARBA" id="ARBA00023015"/>
    </source>
</evidence>
<dbReference type="PANTHER" id="PTHR23326">
    <property type="entry name" value="CCR4 NOT-RELATED"/>
    <property type="match status" value="1"/>
</dbReference>
<feature type="compositionally biased region" description="Basic and acidic residues" evidence="4">
    <location>
        <begin position="225"/>
        <end position="242"/>
    </location>
</feature>
<feature type="region of interest" description="Disordered" evidence="4">
    <location>
        <begin position="16"/>
        <end position="257"/>
    </location>
</feature>
<accession>A0A8S1EDK4</accession>
<feature type="region of interest" description="Disordered" evidence="4">
    <location>
        <begin position="589"/>
        <end position="617"/>
    </location>
</feature>
<evidence type="ECO:0000313" key="7">
    <source>
        <dbReference type="Proteomes" id="UP000494206"/>
    </source>
</evidence>
<dbReference type="InterPro" id="IPR007282">
    <property type="entry name" value="NOT2/3/5_C"/>
</dbReference>
<feature type="compositionally biased region" description="Polar residues" evidence="4">
    <location>
        <begin position="187"/>
        <end position="196"/>
    </location>
</feature>
<evidence type="ECO:0000256" key="4">
    <source>
        <dbReference type="SAM" id="MobiDB-lite"/>
    </source>
</evidence>
<dbReference type="OrthoDB" id="25391at2759"/>
<keyword evidence="7" id="KW-1185">Reference proteome</keyword>